<sequence length="310" mass="32982">MTSSPAARASASPVEPATLPASSPLRGVLFLIASTVVFSVADVITKQLTSTLPPPEVAWMRYATFALVIVPIVLLKGGPALLRSRRPKLQLLRGFSMVGSSLLFIESLPYLPVADATAIFFVSPILIMALSVLFLGETVGWRRWTAAAVGFVGVMIVVRPGTGAFQFAALLPMIAASSWAVGAVVTRKIVGDHAFTTLAYSALVGTVVLSALMPFNWVTPDATEIGLGLSMGVLFAIGHWFIVLAYRHGNASMIAPFSYVQLIWAGSLGYLVFGTVPDAWTTTGAGIIALSGLYTAYRERVRAMERKFSA</sequence>
<dbReference type="PANTHER" id="PTHR22911:SF103">
    <property type="entry name" value="BLR2811 PROTEIN"/>
    <property type="match status" value="1"/>
</dbReference>
<feature type="transmembrane region" description="Helical" evidence="1">
    <location>
        <begin position="91"/>
        <end position="111"/>
    </location>
</feature>
<proteinExistence type="predicted"/>
<feature type="transmembrane region" description="Helical" evidence="1">
    <location>
        <begin position="28"/>
        <end position="47"/>
    </location>
</feature>
<feature type="domain" description="EamA" evidence="2">
    <location>
        <begin position="167"/>
        <end position="291"/>
    </location>
</feature>
<keyword evidence="1" id="KW-0812">Transmembrane</keyword>
<feature type="transmembrane region" description="Helical" evidence="1">
    <location>
        <begin position="117"/>
        <end position="136"/>
    </location>
</feature>
<keyword evidence="4" id="KW-1185">Reference proteome</keyword>
<feature type="transmembrane region" description="Helical" evidence="1">
    <location>
        <begin position="253"/>
        <end position="273"/>
    </location>
</feature>
<evidence type="ECO:0000313" key="3">
    <source>
        <dbReference type="EMBL" id="MBF9196346.1"/>
    </source>
</evidence>
<dbReference type="InterPro" id="IPR037185">
    <property type="entry name" value="EmrE-like"/>
</dbReference>
<dbReference type="PANTHER" id="PTHR22911">
    <property type="entry name" value="ACYL-MALONYL CONDENSING ENZYME-RELATED"/>
    <property type="match status" value="1"/>
</dbReference>
<feature type="transmembrane region" description="Helical" evidence="1">
    <location>
        <begin position="279"/>
        <end position="297"/>
    </location>
</feature>
<feature type="domain" description="EamA" evidence="2">
    <location>
        <begin position="26"/>
        <end position="158"/>
    </location>
</feature>
<dbReference type="Proteomes" id="UP000611708">
    <property type="component" value="Unassembled WGS sequence"/>
</dbReference>
<evidence type="ECO:0000256" key="1">
    <source>
        <dbReference type="SAM" id="Phobius"/>
    </source>
</evidence>
<name>A0ABS0HS92_9HYPH</name>
<feature type="transmembrane region" description="Helical" evidence="1">
    <location>
        <begin position="225"/>
        <end position="246"/>
    </location>
</feature>
<feature type="transmembrane region" description="Helical" evidence="1">
    <location>
        <begin position="59"/>
        <end position="79"/>
    </location>
</feature>
<feature type="transmembrane region" description="Helical" evidence="1">
    <location>
        <begin position="198"/>
        <end position="219"/>
    </location>
</feature>
<protein>
    <submittedName>
        <fullName evidence="3">DMT family transporter</fullName>
    </submittedName>
</protein>
<keyword evidence="1" id="KW-0472">Membrane</keyword>
<keyword evidence="1" id="KW-1133">Transmembrane helix</keyword>
<evidence type="ECO:0000313" key="4">
    <source>
        <dbReference type="Proteomes" id="UP000611708"/>
    </source>
</evidence>
<accession>A0ABS0HS92</accession>
<dbReference type="EMBL" id="JADQDN010000004">
    <property type="protein sequence ID" value="MBF9196346.1"/>
    <property type="molecule type" value="Genomic_DNA"/>
</dbReference>
<comment type="caution">
    <text evidence="3">The sequence shown here is derived from an EMBL/GenBank/DDBJ whole genome shotgun (WGS) entry which is preliminary data.</text>
</comment>
<feature type="transmembrane region" description="Helical" evidence="1">
    <location>
        <begin position="167"/>
        <end position="186"/>
    </location>
</feature>
<reference evidence="3 4" key="1">
    <citation type="submission" date="2020-11" db="EMBL/GenBank/DDBJ databases">
        <authorList>
            <person name="Kim M.K."/>
        </authorList>
    </citation>
    <scope>NUCLEOTIDE SEQUENCE [LARGE SCALE GENOMIC DNA]</scope>
    <source>
        <strain evidence="3 4">BT290</strain>
    </source>
</reference>
<feature type="transmembrane region" description="Helical" evidence="1">
    <location>
        <begin position="143"/>
        <end position="161"/>
    </location>
</feature>
<dbReference type="Pfam" id="PF00892">
    <property type="entry name" value="EamA"/>
    <property type="match status" value="2"/>
</dbReference>
<organism evidence="3 4">
    <name type="scientific">Microvirga terrestris</name>
    <dbReference type="NCBI Taxonomy" id="2791024"/>
    <lineage>
        <taxon>Bacteria</taxon>
        <taxon>Pseudomonadati</taxon>
        <taxon>Pseudomonadota</taxon>
        <taxon>Alphaproteobacteria</taxon>
        <taxon>Hyphomicrobiales</taxon>
        <taxon>Methylobacteriaceae</taxon>
        <taxon>Microvirga</taxon>
    </lineage>
</organism>
<evidence type="ECO:0000259" key="2">
    <source>
        <dbReference type="Pfam" id="PF00892"/>
    </source>
</evidence>
<gene>
    <name evidence="3" type="ORF">I2H36_09870</name>
</gene>
<dbReference type="RefSeq" id="WP_196263726.1">
    <property type="nucleotide sequence ID" value="NZ_JADQDN010000004.1"/>
</dbReference>
<dbReference type="InterPro" id="IPR000620">
    <property type="entry name" value="EamA_dom"/>
</dbReference>
<dbReference type="SUPFAM" id="SSF103481">
    <property type="entry name" value="Multidrug resistance efflux transporter EmrE"/>
    <property type="match status" value="2"/>
</dbReference>